<evidence type="ECO:0000313" key="4">
    <source>
        <dbReference type="EMBL" id="MBS2099840.1"/>
    </source>
</evidence>
<reference evidence="4 5" key="1">
    <citation type="journal article" date="2015" name="Int. J. Syst. Evol. Microbiol.">
        <title>Carboxylicivirga linearis sp. nov., isolated from a sea cucumber culture pond.</title>
        <authorList>
            <person name="Wang F.Q."/>
            <person name="Zhou Y.X."/>
            <person name="Lin X.Z."/>
            <person name="Chen G.J."/>
            <person name="Du Z.J."/>
        </authorList>
    </citation>
    <scope>NUCLEOTIDE SEQUENCE [LARGE SCALE GENOMIC DNA]</scope>
    <source>
        <strain evidence="4 5">FB218</strain>
    </source>
</reference>
<dbReference type="InterPro" id="IPR012373">
    <property type="entry name" value="Ferrdict_sens_TM"/>
</dbReference>
<dbReference type="Gene3D" id="3.55.50.30">
    <property type="match status" value="1"/>
</dbReference>
<dbReference type="PANTHER" id="PTHR30273">
    <property type="entry name" value="PERIPLASMIC SIGNAL SENSOR AND SIGMA FACTOR ACTIVATOR FECR-RELATED"/>
    <property type="match status" value="1"/>
</dbReference>
<feature type="transmembrane region" description="Helical" evidence="1">
    <location>
        <begin position="48"/>
        <end position="71"/>
    </location>
</feature>
<feature type="domain" description="Protein FecR C-terminal" evidence="3">
    <location>
        <begin position="209"/>
        <end position="276"/>
    </location>
</feature>
<protein>
    <submittedName>
        <fullName evidence="4">FecR domain-containing protein</fullName>
    </submittedName>
</protein>
<evidence type="ECO:0000259" key="2">
    <source>
        <dbReference type="Pfam" id="PF04773"/>
    </source>
</evidence>
<dbReference type="Gene3D" id="2.60.120.1440">
    <property type="match status" value="1"/>
</dbReference>
<evidence type="ECO:0000259" key="3">
    <source>
        <dbReference type="Pfam" id="PF16344"/>
    </source>
</evidence>
<dbReference type="InterPro" id="IPR032508">
    <property type="entry name" value="FecR_C"/>
</dbReference>
<sequence>MNLNKNDIEIRKKLANMDNFPEDITWDVNNGWEDYQKKYSNRRHTFRLNSLSIAAAVIIAIVSIGIAISIISKQNNIYINTTDHKKDILLSDGSIIWLNINSEIKIAGKKIKLNGEAYFELKGDNQYKIQTPQGDLFAEHSYFNIKARKISKKAILTVSMGTVDILWKSDISLKTTVPNGFEACILPEIAIIQRPLEDRNYLAWKTEELHFENTPFYYVVDKLEDLNKIKINLSTNELRYCRVNENFHTLSPNEILTELSKSLNFKLNINDHQVYIEGDGCS</sequence>
<dbReference type="InterPro" id="IPR006860">
    <property type="entry name" value="FecR"/>
</dbReference>
<keyword evidence="1" id="KW-0472">Membrane</keyword>
<gene>
    <name evidence="4" type="ORF">KEM10_16235</name>
</gene>
<dbReference type="EMBL" id="JAGUCO010000015">
    <property type="protein sequence ID" value="MBS2099840.1"/>
    <property type="molecule type" value="Genomic_DNA"/>
</dbReference>
<dbReference type="PANTHER" id="PTHR30273:SF2">
    <property type="entry name" value="PROTEIN FECR"/>
    <property type="match status" value="1"/>
</dbReference>
<keyword evidence="1" id="KW-0812">Transmembrane</keyword>
<accession>A0ABS5JY86</accession>
<evidence type="ECO:0000313" key="5">
    <source>
        <dbReference type="Proteomes" id="UP000708576"/>
    </source>
</evidence>
<evidence type="ECO:0000256" key="1">
    <source>
        <dbReference type="SAM" id="Phobius"/>
    </source>
</evidence>
<keyword evidence="5" id="KW-1185">Reference proteome</keyword>
<dbReference type="RefSeq" id="WP_212217081.1">
    <property type="nucleotide sequence ID" value="NZ_JAGUCO010000015.1"/>
</dbReference>
<proteinExistence type="predicted"/>
<dbReference type="Proteomes" id="UP000708576">
    <property type="component" value="Unassembled WGS sequence"/>
</dbReference>
<comment type="caution">
    <text evidence="4">The sequence shown here is derived from an EMBL/GenBank/DDBJ whole genome shotgun (WGS) entry which is preliminary data.</text>
</comment>
<dbReference type="Pfam" id="PF04773">
    <property type="entry name" value="FecR"/>
    <property type="match status" value="1"/>
</dbReference>
<feature type="domain" description="FecR protein" evidence="2">
    <location>
        <begin position="81"/>
        <end position="163"/>
    </location>
</feature>
<name>A0ABS5JY86_9BACT</name>
<organism evidence="4 5">
    <name type="scientific">Carboxylicivirga linearis</name>
    <dbReference type="NCBI Taxonomy" id="1628157"/>
    <lineage>
        <taxon>Bacteria</taxon>
        <taxon>Pseudomonadati</taxon>
        <taxon>Bacteroidota</taxon>
        <taxon>Bacteroidia</taxon>
        <taxon>Marinilabiliales</taxon>
        <taxon>Marinilabiliaceae</taxon>
        <taxon>Carboxylicivirga</taxon>
    </lineage>
</organism>
<dbReference type="Pfam" id="PF16344">
    <property type="entry name" value="FecR_C"/>
    <property type="match status" value="1"/>
</dbReference>
<keyword evidence="1" id="KW-1133">Transmembrane helix</keyword>